<protein>
    <submittedName>
        <fullName evidence="2">Uncharacterized protein</fullName>
    </submittedName>
</protein>
<evidence type="ECO:0000256" key="1">
    <source>
        <dbReference type="SAM" id="SignalP"/>
    </source>
</evidence>
<feature type="signal peptide" evidence="1">
    <location>
        <begin position="1"/>
        <end position="20"/>
    </location>
</feature>
<keyword evidence="1" id="KW-0732">Signal</keyword>
<proteinExistence type="predicted"/>
<dbReference type="RefSeq" id="WP_079591716.1">
    <property type="nucleotide sequence ID" value="NZ_FUYX01000009.1"/>
</dbReference>
<feature type="chain" id="PRO_5012866118" evidence="1">
    <location>
        <begin position="21"/>
        <end position="152"/>
    </location>
</feature>
<dbReference type="AlphaFoldDB" id="A0A1T5FJF0"/>
<organism evidence="2 3">
    <name type="scientific">Bosea thiooxidans</name>
    <dbReference type="NCBI Taxonomy" id="53254"/>
    <lineage>
        <taxon>Bacteria</taxon>
        <taxon>Pseudomonadati</taxon>
        <taxon>Pseudomonadota</taxon>
        <taxon>Alphaproteobacteria</taxon>
        <taxon>Hyphomicrobiales</taxon>
        <taxon>Boseaceae</taxon>
        <taxon>Bosea</taxon>
    </lineage>
</organism>
<gene>
    <name evidence="2" type="ORF">SAMN05660750_03256</name>
</gene>
<name>A0A1T5FJF0_9HYPH</name>
<dbReference type="Proteomes" id="UP000190130">
    <property type="component" value="Unassembled WGS sequence"/>
</dbReference>
<accession>A0A1T5FJF0</accession>
<evidence type="ECO:0000313" key="3">
    <source>
        <dbReference type="Proteomes" id="UP000190130"/>
    </source>
</evidence>
<sequence>MKAFSILTIAASLSVISAKAQEPQAPWPPAGYAALRFEQIGYGQQKSEFAAQLLDIAGLGYAAPFTVEGVAGSKPARPGNGVWLATLGARSAPTYVFMVNSHATCSQNQCSWAIIRKDRNIITVDACDLIDRAAISSDGGKLRICDQDIELN</sequence>
<reference evidence="2 3" key="1">
    <citation type="submission" date="2017-02" db="EMBL/GenBank/DDBJ databases">
        <authorList>
            <person name="Peterson S.W."/>
        </authorList>
    </citation>
    <scope>NUCLEOTIDE SEQUENCE [LARGE SCALE GENOMIC DNA]</scope>
    <source>
        <strain evidence="2 3">DSM 9653</strain>
    </source>
</reference>
<dbReference type="EMBL" id="FUYX01000009">
    <property type="protein sequence ID" value="SKB96247.1"/>
    <property type="molecule type" value="Genomic_DNA"/>
</dbReference>
<evidence type="ECO:0000313" key="2">
    <source>
        <dbReference type="EMBL" id="SKB96247.1"/>
    </source>
</evidence>